<comment type="caution">
    <text evidence="1">The sequence shown here is derived from an EMBL/GenBank/DDBJ whole genome shotgun (WGS) entry which is preliminary data.</text>
</comment>
<dbReference type="EMBL" id="LBTF01000016">
    <property type="protein sequence ID" value="KKQ35371.1"/>
    <property type="molecule type" value="Genomic_DNA"/>
</dbReference>
<accession>A0A0G0K408</accession>
<sequence length="463" mass="51549">FAVSNECGLGVYKNVYVQCYDGYETNLGASESSCKSADLWNQYAKEACANRCSNERIPGTVFTGGEPSGISTEVPITTVTTRPVEMAKATPVCYIGDNLMQKYNLLIIELQKSESDKVRAERITKEIIELKQKISTQQKECVNTAPQQQTSKSIQPASTVPQLLIENKPVAVALDRCNEVAQWETKIAYYKKLGNLGDDELRKNGFSREEIEKIIQELLLGIEKVRAQCTGQEKTPVITRATAITGSASITETVKPVVIESGQEIGTYYKSRLEKAVSTKGEEKQIQELKTLRDEIDGFISNLIKSRKELEVSELDNLVKEVKVSRGEIKADDISVKTTEKKMLVNVGDRPVSIEPTVSQVLIRDKGLEVNTNEVTITENVLSVGGVDVKMSASEVAEKLGLTPVTIELKEENSKAVYDMNIEERRKLFGFIPFNRERIITADAENGNTLSEHLPWYNFMTTK</sequence>
<gene>
    <name evidence="1" type="ORF">US50_C0016G0001</name>
</gene>
<reference evidence="1 2" key="1">
    <citation type="journal article" date="2015" name="Nature">
        <title>rRNA introns, odd ribosomes, and small enigmatic genomes across a large radiation of phyla.</title>
        <authorList>
            <person name="Brown C.T."/>
            <person name="Hug L.A."/>
            <person name="Thomas B.C."/>
            <person name="Sharon I."/>
            <person name="Castelle C.J."/>
            <person name="Singh A."/>
            <person name="Wilkins M.J."/>
            <person name="Williams K.H."/>
            <person name="Banfield J.F."/>
        </authorList>
    </citation>
    <scope>NUCLEOTIDE SEQUENCE [LARGE SCALE GENOMIC DNA]</scope>
</reference>
<dbReference type="Proteomes" id="UP000033876">
    <property type="component" value="Unassembled WGS sequence"/>
</dbReference>
<proteinExistence type="predicted"/>
<name>A0A0G0K408_9BACT</name>
<dbReference type="AlphaFoldDB" id="A0A0G0K408"/>
<evidence type="ECO:0000313" key="1">
    <source>
        <dbReference type="EMBL" id="KKQ35371.1"/>
    </source>
</evidence>
<evidence type="ECO:0000313" key="2">
    <source>
        <dbReference type="Proteomes" id="UP000033876"/>
    </source>
</evidence>
<feature type="non-terminal residue" evidence="1">
    <location>
        <position position="1"/>
    </location>
</feature>
<protein>
    <submittedName>
        <fullName evidence="1">Uncharacterized protein</fullName>
    </submittedName>
</protein>
<organism evidence="1 2">
    <name type="scientific">Candidatus Nomurabacteria bacterium GW2011_GWB1_37_5</name>
    <dbReference type="NCBI Taxonomy" id="1618742"/>
    <lineage>
        <taxon>Bacteria</taxon>
        <taxon>Candidatus Nomuraibacteriota</taxon>
    </lineage>
</organism>